<reference evidence="2" key="1">
    <citation type="journal article" date="2014" name="Int. J. Syst. Evol. Microbiol.">
        <title>Complete genome of a new Firmicutes species belonging to the dominant human colonic microbiota ('Ruminococcus bicirculans') reveals two chromosomes and a selective capacity to utilize plant glucans.</title>
        <authorList>
            <consortium name="NISC Comparative Sequencing Program"/>
            <person name="Wegmann U."/>
            <person name="Louis P."/>
            <person name="Goesmann A."/>
            <person name="Henrissat B."/>
            <person name="Duncan S.H."/>
            <person name="Flint H.J."/>
        </authorList>
    </citation>
    <scope>NUCLEOTIDE SEQUENCE</scope>
    <source>
        <strain evidence="2">NBRC 103855</strain>
    </source>
</reference>
<keyword evidence="3" id="KW-1185">Reference proteome</keyword>
<evidence type="ECO:0000313" key="3">
    <source>
        <dbReference type="Proteomes" id="UP001161406"/>
    </source>
</evidence>
<dbReference type="EMBL" id="BSNG01000001">
    <property type="protein sequence ID" value="GLQ08985.1"/>
    <property type="molecule type" value="Genomic_DNA"/>
</dbReference>
<dbReference type="RefSeq" id="WP_284388373.1">
    <property type="nucleotide sequence ID" value="NZ_BSNG01000001.1"/>
</dbReference>
<gene>
    <name evidence="2" type="ORF">GCM10007913_09170</name>
</gene>
<feature type="region of interest" description="Disordered" evidence="1">
    <location>
        <begin position="1"/>
        <end position="70"/>
    </location>
</feature>
<feature type="compositionally biased region" description="Basic and acidic residues" evidence="1">
    <location>
        <begin position="44"/>
        <end position="65"/>
    </location>
</feature>
<reference evidence="2" key="2">
    <citation type="submission" date="2023-01" db="EMBL/GenBank/DDBJ databases">
        <title>Draft genome sequence of Devosia yakushimensis strain NBRC 103855.</title>
        <authorList>
            <person name="Sun Q."/>
            <person name="Mori K."/>
        </authorList>
    </citation>
    <scope>NUCLEOTIDE SEQUENCE</scope>
    <source>
        <strain evidence="2">NBRC 103855</strain>
    </source>
</reference>
<comment type="caution">
    <text evidence="2">The sequence shown here is derived from an EMBL/GenBank/DDBJ whole genome shotgun (WGS) entry which is preliminary data.</text>
</comment>
<name>A0ABQ5UA29_9HYPH</name>
<sequence>MVTAIAPEPISAGHTNVSDYRHRPATGERAMLPQSAPAMPRNAKTGEDRAARDERSRDNEPETPSRDSSAIFAAAVIAGALPPRPQTLSELFQRIGSATIPPESQARLKDLTA</sequence>
<evidence type="ECO:0000256" key="1">
    <source>
        <dbReference type="SAM" id="MobiDB-lite"/>
    </source>
</evidence>
<evidence type="ECO:0000313" key="2">
    <source>
        <dbReference type="EMBL" id="GLQ08985.1"/>
    </source>
</evidence>
<proteinExistence type="predicted"/>
<organism evidence="2 3">
    <name type="scientific">Devosia yakushimensis</name>
    <dbReference type="NCBI Taxonomy" id="470028"/>
    <lineage>
        <taxon>Bacteria</taxon>
        <taxon>Pseudomonadati</taxon>
        <taxon>Pseudomonadota</taxon>
        <taxon>Alphaproteobacteria</taxon>
        <taxon>Hyphomicrobiales</taxon>
        <taxon>Devosiaceae</taxon>
        <taxon>Devosia</taxon>
    </lineage>
</organism>
<dbReference type="Proteomes" id="UP001161406">
    <property type="component" value="Unassembled WGS sequence"/>
</dbReference>
<protein>
    <submittedName>
        <fullName evidence="2">Uncharacterized protein</fullName>
    </submittedName>
</protein>
<accession>A0ABQ5UA29</accession>